<dbReference type="EMBL" id="CP000496">
    <property type="protein sequence ID" value="ABN64203.2"/>
    <property type="molecule type" value="Genomic_DNA"/>
</dbReference>
<dbReference type="Pfam" id="PF00560">
    <property type="entry name" value="LRR_1"/>
    <property type="match status" value="1"/>
</dbReference>
<dbReference type="InParanoid" id="A3LMS6"/>
<reference evidence="3 4" key="1">
    <citation type="journal article" date="2007" name="Nat. Biotechnol.">
        <title>Genome sequence of the lignocellulose-bioconverting and xylose-fermenting yeast Pichia stipitis.</title>
        <authorList>
            <person name="Jeffries T.W."/>
            <person name="Grigoriev I.V."/>
            <person name="Grimwood J."/>
            <person name="Laplaza J.M."/>
            <person name="Aerts A."/>
            <person name="Salamov A."/>
            <person name="Schmutz J."/>
            <person name="Lindquist E."/>
            <person name="Dehal P."/>
            <person name="Shapiro H."/>
            <person name="Jin Y.S."/>
            <person name="Passoth V."/>
            <person name="Richardson P.M."/>
        </authorList>
    </citation>
    <scope>NUCLEOTIDE SEQUENCE [LARGE SCALE GENOMIC DNA]</scope>
    <source>
        <strain evidence="4">ATCC 58785 / CBS 6054 / NBRC 10063 / NRRL Y-11545</strain>
    </source>
</reference>
<dbReference type="PANTHER" id="PTHR15454:SF56">
    <property type="entry name" value="PROTEIN PHOSPHATASE 1 REGULATORY SUBUNIT 7-RELATED"/>
    <property type="match status" value="1"/>
</dbReference>
<dbReference type="eggNOG" id="ENOG502QQ5H">
    <property type="taxonomic scope" value="Eukaryota"/>
</dbReference>
<evidence type="ECO:0000256" key="1">
    <source>
        <dbReference type="ARBA" id="ARBA00022614"/>
    </source>
</evidence>
<dbReference type="AlphaFoldDB" id="A3LMS6"/>
<dbReference type="Proteomes" id="UP000002258">
    <property type="component" value="Chromosome 2"/>
</dbReference>
<dbReference type="PROSITE" id="PS51450">
    <property type="entry name" value="LRR"/>
    <property type="match status" value="3"/>
</dbReference>
<dbReference type="OMA" id="NWFTIKY"/>
<dbReference type="Gene3D" id="3.80.10.10">
    <property type="entry name" value="Ribonuclease Inhibitor"/>
    <property type="match status" value="1"/>
</dbReference>
<dbReference type="InterPro" id="IPR001611">
    <property type="entry name" value="Leu-rich_rpt"/>
</dbReference>
<evidence type="ECO:0000256" key="2">
    <source>
        <dbReference type="ARBA" id="ARBA00022737"/>
    </source>
</evidence>
<dbReference type="Pfam" id="PF13516">
    <property type="entry name" value="LRR_6"/>
    <property type="match status" value="2"/>
</dbReference>
<dbReference type="HOGENOM" id="CLU_050723_0_0_1"/>
<name>A3LMS6_PICST</name>
<protein>
    <recommendedName>
        <fullName evidence="5">L domain-like protein</fullName>
    </recommendedName>
</protein>
<accession>A3LMS6</accession>
<dbReference type="GeneID" id="4836804"/>
<proteinExistence type="predicted"/>
<dbReference type="RefSeq" id="XP_001382232.2">
    <property type="nucleotide sequence ID" value="XM_001382195.1"/>
</dbReference>
<keyword evidence="4" id="KW-1185">Reference proteome</keyword>
<evidence type="ECO:0008006" key="5">
    <source>
        <dbReference type="Google" id="ProtNLM"/>
    </source>
</evidence>
<keyword evidence="1" id="KW-0433">Leucine-rich repeat</keyword>
<dbReference type="InterPro" id="IPR032675">
    <property type="entry name" value="LRR_dom_sf"/>
</dbReference>
<keyword evidence="2" id="KW-0677">Repeat</keyword>
<organism evidence="3 4">
    <name type="scientific">Scheffersomyces stipitis (strain ATCC 58785 / CBS 6054 / NBRC 10063 / NRRL Y-11545)</name>
    <name type="common">Yeast</name>
    <name type="synonym">Pichia stipitis</name>
    <dbReference type="NCBI Taxonomy" id="322104"/>
    <lineage>
        <taxon>Eukaryota</taxon>
        <taxon>Fungi</taxon>
        <taxon>Dikarya</taxon>
        <taxon>Ascomycota</taxon>
        <taxon>Saccharomycotina</taxon>
        <taxon>Pichiomycetes</taxon>
        <taxon>Debaryomycetaceae</taxon>
        <taxon>Scheffersomyces</taxon>
    </lineage>
</organism>
<gene>
    <name evidence="3" type="ORF">PICST_29338</name>
</gene>
<dbReference type="GO" id="GO:0005737">
    <property type="term" value="C:cytoplasm"/>
    <property type="evidence" value="ECO:0007669"/>
    <property type="project" value="TreeGrafter"/>
</dbReference>
<evidence type="ECO:0000313" key="4">
    <source>
        <dbReference type="Proteomes" id="UP000002258"/>
    </source>
</evidence>
<dbReference type="OrthoDB" id="676979at2759"/>
<sequence length="440" mass="50723">MSLLFRLPTELIFHSLSFVPKPELKRLFQLDELFYCSDDQAGNDPYLQIRQEALANYYSYTSLIITNNEQLLTKRPVNSMVIDVSELLYLISHKVYIRPREISYVLFNIKQEPAKFMSFVQVLFQSDILAYSKLVTNILNVQIVLAKSKQLVNQLIIKNLFRYLNGLNYRINWFKIRYTGEGNQLNESYYSNLSIENLQLHLFNSVRLTEHLSRHSSCLLCENIKALDLSFNALSDLSMIAFPPSLVDLNLSNNNLIELTNSNFNWKNLVNLQTLNLSNNSLIRIDLNDRHSMTNYKLISLDLSGNNLVDVSFLSSMVLAQNLKRLNLARNLVTHVSRFPEQLVELNLMSNYLATLLDQITGNTFPKMLQVLNLSYCKIGHPSRDGDDQKSTKELTQEEVRNMLVGVERLHSANQISLDGNNFLQEGKNSICDFEEMELD</sequence>
<dbReference type="PRINTS" id="PR00019">
    <property type="entry name" value="LEURICHRPT"/>
</dbReference>
<dbReference type="SUPFAM" id="SSF52058">
    <property type="entry name" value="L domain-like"/>
    <property type="match status" value="1"/>
</dbReference>
<dbReference type="STRING" id="322104.A3LMS6"/>
<dbReference type="KEGG" id="pic:PICST_29338"/>
<dbReference type="PANTHER" id="PTHR15454">
    <property type="entry name" value="NISCHARIN RELATED"/>
    <property type="match status" value="1"/>
</dbReference>
<evidence type="ECO:0000313" key="3">
    <source>
        <dbReference type="EMBL" id="ABN64203.2"/>
    </source>
</evidence>